<dbReference type="PANTHER" id="PTHR10281">
    <property type="entry name" value="MEMBRANE-ASSOCIATED PROGESTERONE RECEPTOR COMPONENT-RELATED"/>
    <property type="match status" value="1"/>
</dbReference>
<feature type="region of interest" description="Disordered" evidence="2">
    <location>
        <begin position="1"/>
        <end position="40"/>
    </location>
</feature>
<keyword evidence="3" id="KW-0812">Transmembrane</keyword>
<dbReference type="AlphaFoldDB" id="A0A1Y2AXM7"/>
<dbReference type="OrthoDB" id="10257697at2759"/>
<sequence length="298" mass="32739">MADGSQKSHALDDVYAAQPDEDYPGAKQRSRPGQGPYEEVYEKVLDPLTGRSVSLKPANKAFLASRARRAAHAASKPSSSIPTPSSNSATRSSMSSTNQSSLSWRQVLLVLLFLPLLSQFLTSTYTFTISSRLAPPLRKWWSRTPINIFRADFKEFTLDDLAKFDGSDPWLPVYLAIDGDVYDVTKNRRIYGRGGSYNLMTGIDASRSFVTGCFATHRTHDLRGLSPEELKSLDHWKSFFATHEKYTLIGRVLLPPIDPDSPIPPPCDDSAPGEAASARGSDAPGPVSETASPHHQEL</sequence>
<dbReference type="GO" id="GO:0012505">
    <property type="term" value="C:endomembrane system"/>
    <property type="evidence" value="ECO:0007669"/>
    <property type="project" value="TreeGrafter"/>
</dbReference>
<feature type="compositionally biased region" description="Low complexity" evidence="2">
    <location>
        <begin position="72"/>
        <end position="96"/>
    </location>
</feature>
<organism evidence="5 6">
    <name type="scientific">Naematelia encephala</name>
    <dbReference type="NCBI Taxonomy" id="71784"/>
    <lineage>
        <taxon>Eukaryota</taxon>
        <taxon>Fungi</taxon>
        <taxon>Dikarya</taxon>
        <taxon>Basidiomycota</taxon>
        <taxon>Agaricomycotina</taxon>
        <taxon>Tremellomycetes</taxon>
        <taxon>Tremellales</taxon>
        <taxon>Naemateliaceae</taxon>
        <taxon>Naematelia</taxon>
    </lineage>
</organism>
<dbReference type="InterPro" id="IPR001199">
    <property type="entry name" value="Cyt_B5-like_heme/steroid-bd"/>
</dbReference>
<dbReference type="InParanoid" id="A0A1Y2AXM7"/>
<evidence type="ECO:0000256" key="3">
    <source>
        <dbReference type="SAM" id="Phobius"/>
    </source>
</evidence>
<keyword evidence="3" id="KW-1133">Transmembrane helix</keyword>
<evidence type="ECO:0000313" key="6">
    <source>
        <dbReference type="Proteomes" id="UP000193986"/>
    </source>
</evidence>
<evidence type="ECO:0000256" key="1">
    <source>
        <dbReference type="ARBA" id="ARBA00038357"/>
    </source>
</evidence>
<comment type="caution">
    <text evidence="5">The sequence shown here is derived from an EMBL/GenBank/DDBJ whole genome shotgun (WGS) entry which is preliminary data.</text>
</comment>
<evidence type="ECO:0000313" key="5">
    <source>
        <dbReference type="EMBL" id="ORY27328.1"/>
    </source>
</evidence>
<dbReference type="Proteomes" id="UP000193986">
    <property type="component" value="Unassembled WGS sequence"/>
</dbReference>
<evidence type="ECO:0000256" key="2">
    <source>
        <dbReference type="SAM" id="MobiDB-lite"/>
    </source>
</evidence>
<dbReference type="PANTHER" id="PTHR10281:SF76">
    <property type="entry name" value="CALCUTTA CUP-RELATED"/>
    <property type="match status" value="1"/>
</dbReference>
<evidence type="ECO:0000259" key="4">
    <source>
        <dbReference type="SMART" id="SM01117"/>
    </source>
</evidence>
<comment type="similarity">
    <text evidence="1">Belongs to the cytochrome b5 family. MAPR subfamily.</text>
</comment>
<dbReference type="GO" id="GO:0016020">
    <property type="term" value="C:membrane"/>
    <property type="evidence" value="ECO:0007669"/>
    <property type="project" value="TreeGrafter"/>
</dbReference>
<feature type="region of interest" description="Disordered" evidence="2">
    <location>
        <begin position="71"/>
        <end position="96"/>
    </location>
</feature>
<dbReference type="InterPro" id="IPR036400">
    <property type="entry name" value="Cyt_B5-like_heme/steroid_sf"/>
</dbReference>
<accession>A0A1Y2AXM7</accession>
<dbReference type="SUPFAM" id="SSF55856">
    <property type="entry name" value="Cytochrome b5-like heme/steroid binding domain"/>
    <property type="match status" value="1"/>
</dbReference>
<feature type="transmembrane region" description="Helical" evidence="3">
    <location>
        <begin position="107"/>
        <end position="127"/>
    </location>
</feature>
<dbReference type="InterPro" id="IPR050577">
    <property type="entry name" value="MAPR/NEUFC/NENF-like"/>
</dbReference>
<dbReference type="EMBL" id="MCFC01000039">
    <property type="protein sequence ID" value="ORY27328.1"/>
    <property type="molecule type" value="Genomic_DNA"/>
</dbReference>
<reference evidence="5 6" key="1">
    <citation type="submission" date="2016-07" db="EMBL/GenBank/DDBJ databases">
        <title>Pervasive Adenine N6-methylation of Active Genes in Fungi.</title>
        <authorList>
            <consortium name="DOE Joint Genome Institute"/>
            <person name="Mondo S.J."/>
            <person name="Dannebaum R.O."/>
            <person name="Kuo R.C."/>
            <person name="Labutti K."/>
            <person name="Haridas S."/>
            <person name="Kuo A."/>
            <person name="Salamov A."/>
            <person name="Ahrendt S.R."/>
            <person name="Lipzen A."/>
            <person name="Sullivan W."/>
            <person name="Andreopoulos W.B."/>
            <person name="Clum A."/>
            <person name="Lindquist E."/>
            <person name="Daum C."/>
            <person name="Ramamoorthy G.K."/>
            <person name="Gryganskyi A."/>
            <person name="Culley D."/>
            <person name="Magnuson J.K."/>
            <person name="James T.Y."/>
            <person name="O'Malley M.A."/>
            <person name="Stajich J.E."/>
            <person name="Spatafora J.W."/>
            <person name="Visel A."/>
            <person name="Grigoriev I.V."/>
        </authorList>
    </citation>
    <scope>NUCLEOTIDE SEQUENCE [LARGE SCALE GENOMIC DNA]</scope>
    <source>
        <strain evidence="5 6">68-887.2</strain>
    </source>
</reference>
<gene>
    <name evidence="5" type="ORF">BCR39DRAFT_538365</name>
</gene>
<protein>
    <submittedName>
        <fullName evidence="5">Cytochrome b5-like heme/steroid binding domain-containing protein</fullName>
    </submittedName>
</protein>
<feature type="domain" description="Cytochrome b5 heme-binding" evidence="4">
    <location>
        <begin position="156"/>
        <end position="253"/>
    </location>
</feature>
<keyword evidence="3" id="KW-0472">Membrane</keyword>
<dbReference type="Pfam" id="PF00173">
    <property type="entry name" value="Cyt-b5"/>
    <property type="match status" value="1"/>
</dbReference>
<proteinExistence type="inferred from homology"/>
<keyword evidence="6" id="KW-1185">Reference proteome</keyword>
<dbReference type="SMART" id="SM01117">
    <property type="entry name" value="Cyt-b5"/>
    <property type="match status" value="1"/>
</dbReference>
<dbReference type="Gene3D" id="3.10.120.10">
    <property type="entry name" value="Cytochrome b5-like heme/steroid binding domain"/>
    <property type="match status" value="1"/>
</dbReference>
<feature type="region of interest" description="Disordered" evidence="2">
    <location>
        <begin position="259"/>
        <end position="298"/>
    </location>
</feature>
<name>A0A1Y2AXM7_9TREE</name>